<dbReference type="Proteomes" id="UP000805649">
    <property type="component" value="Unassembled WGS sequence"/>
</dbReference>
<gene>
    <name evidence="1" type="ORF">CTRU02_209410</name>
</gene>
<evidence type="ECO:0000313" key="2">
    <source>
        <dbReference type="Proteomes" id="UP000805649"/>
    </source>
</evidence>
<dbReference type="EMBL" id="VUJX02000006">
    <property type="protein sequence ID" value="KAL0934819.1"/>
    <property type="molecule type" value="Genomic_DNA"/>
</dbReference>
<proteinExistence type="predicted"/>
<accession>A0ACC3YSA3</accession>
<keyword evidence="2" id="KW-1185">Reference proteome</keyword>
<protein>
    <submittedName>
        <fullName evidence="1">Uncharacterized protein</fullName>
    </submittedName>
</protein>
<sequence>MRNLAGFSFFLLAGHEAIAAILPRAYRPKEEIILADCGIESGGQSSSRQVGYYPGGRSPSGGSDWLQPEMIAEVPWDGSYPWRTSGVSVKFPNNDVFKIWIDPSVKDWAESKTYAGTSSHTFEEHAFKCWAEHGKHVFDLGDGTKCTSAYICYHEPEGGAAQDPVKKQVTESKFTMSKDQVTVRVQGTTKDEAAWDPKAAFGNINDALEDVQCKDQSYKIGNDCSIKFDCLFTLPNRANQLAQVLTDAVAPAVAGTKATQTGHYNGQCRPGGLCEPGYEFKYYNYEYPTTGTVLVRHYAEGDENSTGLQAYVKWTVTCNSGGFCGTFCDSKINDIFGVVTGIVGGVSPLEPVCLLC</sequence>
<organism evidence="1 2">
    <name type="scientific">Colletotrichum truncatum</name>
    <name type="common">Anthracnose fungus</name>
    <name type="synonym">Colletotrichum capsici</name>
    <dbReference type="NCBI Taxonomy" id="5467"/>
    <lineage>
        <taxon>Eukaryota</taxon>
        <taxon>Fungi</taxon>
        <taxon>Dikarya</taxon>
        <taxon>Ascomycota</taxon>
        <taxon>Pezizomycotina</taxon>
        <taxon>Sordariomycetes</taxon>
        <taxon>Hypocreomycetidae</taxon>
        <taxon>Glomerellales</taxon>
        <taxon>Glomerellaceae</taxon>
        <taxon>Colletotrichum</taxon>
        <taxon>Colletotrichum truncatum species complex</taxon>
    </lineage>
</organism>
<comment type="caution">
    <text evidence="1">The sequence shown here is derived from an EMBL/GenBank/DDBJ whole genome shotgun (WGS) entry which is preliminary data.</text>
</comment>
<reference evidence="1 2" key="1">
    <citation type="journal article" date="2020" name="Phytopathology">
        <title>Genome Sequence Resources of Colletotrichum truncatum, C. plurivorum, C. musicola, and C. sojae: Four Species Pathogenic to Soybean (Glycine max).</title>
        <authorList>
            <person name="Rogerio F."/>
            <person name="Boufleur T.R."/>
            <person name="Ciampi-Guillardi M."/>
            <person name="Sukno S.A."/>
            <person name="Thon M.R."/>
            <person name="Massola Junior N.S."/>
            <person name="Baroncelli R."/>
        </authorList>
    </citation>
    <scope>NUCLEOTIDE SEQUENCE [LARGE SCALE GENOMIC DNA]</scope>
    <source>
        <strain evidence="1 2">CMES1059</strain>
    </source>
</reference>
<name>A0ACC3YSA3_COLTU</name>
<evidence type="ECO:0000313" key="1">
    <source>
        <dbReference type="EMBL" id="KAL0934819.1"/>
    </source>
</evidence>